<accession>A0AAV9HAX8</accession>
<reference evidence="2" key="1">
    <citation type="journal article" date="2023" name="Mol. Phylogenet. Evol.">
        <title>Genome-scale phylogeny and comparative genomics of the fungal order Sordariales.</title>
        <authorList>
            <person name="Hensen N."/>
            <person name="Bonometti L."/>
            <person name="Westerberg I."/>
            <person name="Brannstrom I.O."/>
            <person name="Guillou S."/>
            <person name="Cros-Aarteil S."/>
            <person name="Calhoun S."/>
            <person name="Haridas S."/>
            <person name="Kuo A."/>
            <person name="Mondo S."/>
            <person name="Pangilinan J."/>
            <person name="Riley R."/>
            <person name="LaButti K."/>
            <person name="Andreopoulos B."/>
            <person name="Lipzen A."/>
            <person name="Chen C."/>
            <person name="Yan M."/>
            <person name="Daum C."/>
            <person name="Ng V."/>
            <person name="Clum A."/>
            <person name="Steindorff A."/>
            <person name="Ohm R.A."/>
            <person name="Martin F."/>
            <person name="Silar P."/>
            <person name="Natvig D.O."/>
            <person name="Lalanne C."/>
            <person name="Gautier V."/>
            <person name="Ament-Velasquez S.L."/>
            <person name="Kruys A."/>
            <person name="Hutchinson M.I."/>
            <person name="Powell A.J."/>
            <person name="Barry K."/>
            <person name="Miller A.N."/>
            <person name="Grigoriev I.V."/>
            <person name="Debuchy R."/>
            <person name="Gladieux P."/>
            <person name="Hiltunen Thoren M."/>
            <person name="Johannesson H."/>
        </authorList>
    </citation>
    <scope>NUCLEOTIDE SEQUENCE</scope>
    <source>
        <strain evidence="2">PSN324</strain>
    </source>
</reference>
<comment type="caution">
    <text evidence="2">The sequence shown here is derived from an EMBL/GenBank/DDBJ whole genome shotgun (WGS) entry which is preliminary data.</text>
</comment>
<evidence type="ECO:0000256" key="1">
    <source>
        <dbReference type="SAM" id="Phobius"/>
    </source>
</evidence>
<keyword evidence="1" id="KW-1133">Transmembrane helix</keyword>
<protein>
    <submittedName>
        <fullName evidence="2">Uncharacterized protein</fullName>
    </submittedName>
</protein>
<organism evidence="2 3">
    <name type="scientific">Cladorrhinum samala</name>
    <dbReference type="NCBI Taxonomy" id="585594"/>
    <lineage>
        <taxon>Eukaryota</taxon>
        <taxon>Fungi</taxon>
        <taxon>Dikarya</taxon>
        <taxon>Ascomycota</taxon>
        <taxon>Pezizomycotina</taxon>
        <taxon>Sordariomycetes</taxon>
        <taxon>Sordariomycetidae</taxon>
        <taxon>Sordariales</taxon>
        <taxon>Podosporaceae</taxon>
        <taxon>Cladorrhinum</taxon>
    </lineage>
</organism>
<keyword evidence="1" id="KW-0472">Membrane</keyword>
<reference evidence="2" key="2">
    <citation type="submission" date="2023-06" db="EMBL/GenBank/DDBJ databases">
        <authorList>
            <consortium name="Lawrence Berkeley National Laboratory"/>
            <person name="Mondo S.J."/>
            <person name="Hensen N."/>
            <person name="Bonometti L."/>
            <person name="Westerberg I."/>
            <person name="Brannstrom I.O."/>
            <person name="Guillou S."/>
            <person name="Cros-Aarteil S."/>
            <person name="Calhoun S."/>
            <person name="Haridas S."/>
            <person name="Kuo A."/>
            <person name="Pangilinan J."/>
            <person name="Riley R."/>
            <person name="Labutti K."/>
            <person name="Andreopoulos B."/>
            <person name="Lipzen A."/>
            <person name="Chen C."/>
            <person name="Yanf M."/>
            <person name="Daum C."/>
            <person name="Ng V."/>
            <person name="Clum A."/>
            <person name="Steindorff A."/>
            <person name="Ohm R."/>
            <person name="Martin F."/>
            <person name="Silar P."/>
            <person name="Natvig D."/>
            <person name="Lalanne C."/>
            <person name="Gautier V."/>
            <person name="Ament-Velasquez S.L."/>
            <person name="Kruys A."/>
            <person name="Hutchinson M.I."/>
            <person name="Powell A.J."/>
            <person name="Barry K."/>
            <person name="Miller A.N."/>
            <person name="Grigoriev I.V."/>
            <person name="Debuchy R."/>
            <person name="Gladieux P."/>
            <person name="Thoren M.H."/>
            <person name="Johannesson H."/>
        </authorList>
    </citation>
    <scope>NUCLEOTIDE SEQUENCE</scope>
    <source>
        <strain evidence="2">PSN324</strain>
    </source>
</reference>
<dbReference type="AlphaFoldDB" id="A0AAV9HAX8"/>
<keyword evidence="3" id="KW-1185">Reference proteome</keyword>
<keyword evidence="1" id="KW-0812">Transmembrane</keyword>
<dbReference type="EMBL" id="MU865097">
    <property type="protein sequence ID" value="KAK4457780.1"/>
    <property type="molecule type" value="Genomic_DNA"/>
</dbReference>
<evidence type="ECO:0000313" key="3">
    <source>
        <dbReference type="Proteomes" id="UP001321749"/>
    </source>
</evidence>
<evidence type="ECO:0000313" key="2">
    <source>
        <dbReference type="EMBL" id="KAK4457780.1"/>
    </source>
</evidence>
<proteinExistence type="predicted"/>
<gene>
    <name evidence="2" type="ORF">QBC42DRAFT_33743</name>
</gene>
<feature type="transmembrane region" description="Helical" evidence="1">
    <location>
        <begin position="6"/>
        <end position="27"/>
    </location>
</feature>
<name>A0AAV9HAX8_9PEZI</name>
<sequence>MIVPNFSVIIQGFFILFFLGFALVSVWEQDDGICSFISAGQVQDDRHRVAQGATAFPIPFSNNKQKSRLPLPFHDPCPVRLGPRSVLIPPHPSPPSRVGAAQNIGLLGLVLGSFSFQTLIKDAQQGYYH</sequence>
<dbReference type="Proteomes" id="UP001321749">
    <property type="component" value="Unassembled WGS sequence"/>
</dbReference>